<feature type="compositionally biased region" description="Polar residues" evidence="5">
    <location>
        <begin position="215"/>
        <end position="246"/>
    </location>
</feature>
<proteinExistence type="predicted"/>
<dbReference type="GO" id="GO:0006355">
    <property type="term" value="P:regulation of DNA-templated transcription"/>
    <property type="evidence" value="ECO:0007669"/>
    <property type="project" value="InterPro"/>
</dbReference>
<reference evidence="7" key="1">
    <citation type="submission" date="2019-12" db="EMBL/GenBank/DDBJ databases">
        <title>Genome sequence of Babesia ovis.</title>
        <authorList>
            <person name="Yamagishi J."/>
            <person name="Sevinc F."/>
            <person name="Xuan X."/>
        </authorList>
    </citation>
    <scope>NUCLEOTIDE SEQUENCE</scope>
    <source>
        <strain evidence="7">Selcuk</strain>
    </source>
</reference>
<keyword evidence="1" id="KW-0805">Transcription regulation</keyword>
<accession>A0A9W5T8R0</accession>
<dbReference type="AlphaFoldDB" id="A0A9W5T8R0"/>
<dbReference type="EMBL" id="BLIY01000006">
    <property type="protein sequence ID" value="GFE53425.1"/>
    <property type="molecule type" value="Genomic_DNA"/>
</dbReference>
<dbReference type="PROSITE" id="PS51037">
    <property type="entry name" value="YEATS"/>
    <property type="match status" value="1"/>
</dbReference>
<evidence type="ECO:0000256" key="1">
    <source>
        <dbReference type="ARBA" id="ARBA00023015"/>
    </source>
</evidence>
<sequence>MVTKNTKRVNVKVGKQIAVGTYAFPLTPLEKKRYGSMTHRWTCLLRSPTNENMTHYIKKVQFDLDPSFINPRRVLTAMPYEVTEVGWGEFYIGVKIFFVDETIEPVQLQHLLVLNPPENNGLVPSTATNETFDEIIFNEPSSWFYKQLMYSTTDILPPHRFQDHFWDHTVRDKETTCRYICCQSYFQNETYRLLAEASELARQIQYLQERANAAKNQTTTPAAESDNKIANATNQNSVPGGPTCQTDEIEIKAEKTDAISSESQPEKSQGASSLHSATDAVSTSPKTTSENRPTSESSAKSGEESRISSSASAVSAVESRVPSPGSAISVESLTPSVSNDDKNDDREFVDCVESM</sequence>
<feature type="compositionally biased region" description="Low complexity" evidence="5">
    <location>
        <begin position="307"/>
        <end position="323"/>
    </location>
</feature>
<dbReference type="PANTHER" id="PTHR47573:SF1">
    <property type="entry name" value="PROTEIN AF-9 HOMOLOG"/>
    <property type="match status" value="1"/>
</dbReference>
<dbReference type="InterPro" id="IPR005033">
    <property type="entry name" value="YEATS"/>
</dbReference>
<dbReference type="Gene3D" id="2.60.40.1970">
    <property type="entry name" value="YEATS domain"/>
    <property type="match status" value="1"/>
</dbReference>
<dbReference type="Proteomes" id="UP001057455">
    <property type="component" value="Unassembled WGS sequence"/>
</dbReference>
<feature type="compositionally biased region" description="Basic and acidic residues" evidence="5">
    <location>
        <begin position="339"/>
        <end position="349"/>
    </location>
</feature>
<keyword evidence="2" id="KW-0804">Transcription</keyword>
<organism evidence="7 8">
    <name type="scientific">Babesia ovis</name>
    <dbReference type="NCBI Taxonomy" id="5869"/>
    <lineage>
        <taxon>Eukaryota</taxon>
        <taxon>Sar</taxon>
        <taxon>Alveolata</taxon>
        <taxon>Apicomplexa</taxon>
        <taxon>Aconoidasida</taxon>
        <taxon>Piroplasmida</taxon>
        <taxon>Babesiidae</taxon>
        <taxon>Babesia</taxon>
    </lineage>
</organism>
<feature type="region of interest" description="Disordered" evidence="5">
    <location>
        <begin position="215"/>
        <end position="355"/>
    </location>
</feature>
<evidence type="ECO:0000256" key="3">
    <source>
        <dbReference type="ARBA" id="ARBA00023242"/>
    </source>
</evidence>
<dbReference type="OrthoDB" id="16041at2759"/>
<feature type="compositionally biased region" description="Polar residues" evidence="5">
    <location>
        <begin position="329"/>
        <end position="338"/>
    </location>
</feature>
<evidence type="ECO:0000259" key="6">
    <source>
        <dbReference type="PROSITE" id="PS51037"/>
    </source>
</evidence>
<dbReference type="InterPro" id="IPR038704">
    <property type="entry name" value="YEAST_sf"/>
</dbReference>
<protein>
    <submittedName>
        <fullName evidence="7">Gas41</fullName>
    </submittedName>
</protein>
<dbReference type="CDD" id="cd16887">
    <property type="entry name" value="YEATS"/>
    <property type="match status" value="1"/>
</dbReference>
<keyword evidence="8" id="KW-1185">Reference proteome</keyword>
<evidence type="ECO:0000256" key="5">
    <source>
        <dbReference type="SAM" id="MobiDB-lite"/>
    </source>
</evidence>
<dbReference type="Pfam" id="PF03366">
    <property type="entry name" value="YEATS"/>
    <property type="match status" value="1"/>
</dbReference>
<evidence type="ECO:0000313" key="8">
    <source>
        <dbReference type="Proteomes" id="UP001057455"/>
    </source>
</evidence>
<name>A0A9W5T8R0_BABOV</name>
<gene>
    <name evidence="7" type="ORF">BaOVIS_008290</name>
</gene>
<keyword evidence="3 4" id="KW-0539">Nucleus</keyword>
<dbReference type="GO" id="GO:0005634">
    <property type="term" value="C:nucleus"/>
    <property type="evidence" value="ECO:0007669"/>
    <property type="project" value="UniProtKB-SubCell"/>
</dbReference>
<evidence type="ECO:0000313" key="7">
    <source>
        <dbReference type="EMBL" id="GFE53425.1"/>
    </source>
</evidence>
<dbReference type="InterPro" id="IPR055129">
    <property type="entry name" value="YEATS_dom"/>
</dbReference>
<comment type="caution">
    <text evidence="7">The sequence shown here is derived from an EMBL/GenBank/DDBJ whole genome shotgun (WGS) entry which is preliminary data.</text>
</comment>
<evidence type="ECO:0000256" key="4">
    <source>
        <dbReference type="PROSITE-ProRule" id="PRU00376"/>
    </source>
</evidence>
<dbReference type="PANTHER" id="PTHR47573">
    <property type="entry name" value="PROTEIN AF-9 HOMOLOG"/>
    <property type="match status" value="1"/>
</dbReference>
<comment type="subcellular location">
    <subcellularLocation>
        <location evidence="4">Nucleus</location>
    </subcellularLocation>
</comment>
<evidence type="ECO:0000256" key="2">
    <source>
        <dbReference type="ARBA" id="ARBA00023163"/>
    </source>
</evidence>
<feature type="domain" description="YEATS" evidence="6">
    <location>
        <begin position="7"/>
        <end position="151"/>
    </location>
</feature>
<feature type="compositionally biased region" description="Polar residues" evidence="5">
    <location>
        <begin position="258"/>
        <end position="296"/>
    </location>
</feature>